<reference evidence="1 2" key="1">
    <citation type="submission" date="2024-02" db="EMBL/GenBank/DDBJ databases">
        <title>High-quality chromosome-scale genome assembly of Pensacola bahiagrass (Paspalum notatum Flugge var. saurae).</title>
        <authorList>
            <person name="Vega J.M."/>
            <person name="Podio M."/>
            <person name="Orjuela J."/>
            <person name="Siena L.A."/>
            <person name="Pessino S.C."/>
            <person name="Combes M.C."/>
            <person name="Mariac C."/>
            <person name="Albertini E."/>
            <person name="Pupilli F."/>
            <person name="Ortiz J.P.A."/>
            <person name="Leblanc O."/>
        </authorList>
    </citation>
    <scope>NUCLEOTIDE SEQUENCE [LARGE SCALE GENOMIC DNA]</scope>
    <source>
        <strain evidence="1">R1</strain>
        <tissue evidence="1">Leaf</tissue>
    </source>
</reference>
<keyword evidence="2" id="KW-1185">Reference proteome</keyword>
<evidence type="ECO:0000313" key="1">
    <source>
        <dbReference type="EMBL" id="WVZ68294.1"/>
    </source>
</evidence>
<sequence>MLRGARGGRQAAMPIAPDPDSRCAEPCPLRPGGRRPWACIRAIVPLALCQFSVLVQAMIGHHATSGYGYMPSVCVCADCRHGSAACVDMLIGRSTDEVRSAFCSPDLSPSAKPNHLALSLAASCDPPDCEYATTANFGAVQVWSTR</sequence>
<evidence type="ECO:0000313" key="2">
    <source>
        <dbReference type="Proteomes" id="UP001341281"/>
    </source>
</evidence>
<dbReference type="Proteomes" id="UP001341281">
    <property type="component" value="Chromosome 04"/>
</dbReference>
<dbReference type="EMBL" id="CP144748">
    <property type="protein sequence ID" value="WVZ68294.1"/>
    <property type="molecule type" value="Genomic_DNA"/>
</dbReference>
<protein>
    <submittedName>
        <fullName evidence="1">Uncharacterized protein</fullName>
    </submittedName>
</protein>
<dbReference type="AlphaFoldDB" id="A0AAQ3T744"/>
<organism evidence="1 2">
    <name type="scientific">Paspalum notatum var. saurae</name>
    <dbReference type="NCBI Taxonomy" id="547442"/>
    <lineage>
        <taxon>Eukaryota</taxon>
        <taxon>Viridiplantae</taxon>
        <taxon>Streptophyta</taxon>
        <taxon>Embryophyta</taxon>
        <taxon>Tracheophyta</taxon>
        <taxon>Spermatophyta</taxon>
        <taxon>Magnoliopsida</taxon>
        <taxon>Liliopsida</taxon>
        <taxon>Poales</taxon>
        <taxon>Poaceae</taxon>
        <taxon>PACMAD clade</taxon>
        <taxon>Panicoideae</taxon>
        <taxon>Andropogonodae</taxon>
        <taxon>Paspaleae</taxon>
        <taxon>Paspalinae</taxon>
        <taxon>Paspalum</taxon>
    </lineage>
</organism>
<proteinExistence type="predicted"/>
<accession>A0AAQ3T744</accession>
<gene>
    <name evidence="1" type="ORF">U9M48_017253</name>
</gene>
<name>A0AAQ3T744_PASNO</name>